<evidence type="ECO:0000313" key="4">
    <source>
        <dbReference type="Proteomes" id="UP000475385"/>
    </source>
</evidence>
<organism evidence="3 4">
    <name type="scientific">Falsiroseomonas algicola</name>
    <dbReference type="NCBI Taxonomy" id="2716930"/>
    <lineage>
        <taxon>Bacteria</taxon>
        <taxon>Pseudomonadati</taxon>
        <taxon>Pseudomonadota</taxon>
        <taxon>Alphaproteobacteria</taxon>
        <taxon>Acetobacterales</taxon>
        <taxon>Roseomonadaceae</taxon>
        <taxon>Falsiroseomonas</taxon>
    </lineage>
</organism>
<dbReference type="PANTHER" id="PTHR43709">
    <property type="entry name" value="ACONITATE ISOMERASE-RELATED"/>
    <property type="match status" value="1"/>
</dbReference>
<dbReference type="Proteomes" id="UP000475385">
    <property type="component" value="Unassembled WGS sequence"/>
</dbReference>
<dbReference type="Pfam" id="PF04303">
    <property type="entry name" value="PrpF"/>
    <property type="match status" value="1"/>
</dbReference>
<dbReference type="InterPro" id="IPR007400">
    <property type="entry name" value="PrpF-like"/>
</dbReference>
<dbReference type="InterPro" id="IPR047687">
    <property type="entry name" value="OMA_tautomer-like"/>
</dbReference>
<proteinExistence type="inferred from homology"/>
<dbReference type="AlphaFoldDB" id="A0A6M1LKW7"/>
<comment type="similarity">
    <text evidence="1">Belongs to the PrpF family.</text>
</comment>
<dbReference type="EC" id="5.3.2.8" evidence="3"/>
<dbReference type="GO" id="GO:0016853">
    <property type="term" value="F:isomerase activity"/>
    <property type="evidence" value="ECO:0007669"/>
    <property type="project" value="UniProtKB-KW"/>
</dbReference>
<dbReference type="PANTHER" id="PTHR43709:SF3">
    <property type="entry name" value="ISOMERASE YBHH-RELATED"/>
    <property type="match status" value="1"/>
</dbReference>
<keyword evidence="4" id="KW-1185">Reference proteome</keyword>
<dbReference type="SUPFAM" id="SSF54506">
    <property type="entry name" value="Diaminopimelate epimerase-like"/>
    <property type="match status" value="2"/>
</dbReference>
<reference evidence="3 4" key="2">
    <citation type="submission" date="2020-03" db="EMBL/GenBank/DDBJ databases">
        <title>Roseomonas stagni sp. nov., isolated from pond water in Japan.</title>
        <authorList>
            <person name="Furuhata K."/>
            <person name="Miyamoto H."/>
            <person name="Goto K."/>
        </authorList>
    </citation>
    <scope>NUCLEOTIDE SEQUENCE [LARGE SCALE GENOMIC DNA]</scope>
    <source>
        <strain evidence="3 4">PeD5</strain>
    </source>
</reference>
<dbReference type="EMBL" id="JAAIKB010000004">
    <property type="protein sequence ID" value="NGM20629.1"/>
    <property type="molecule type" value="Genomic_DNA"/>
</dbReference>
<sequence length="361" mass="37143">MQTRIPCVLMRGGTSRGPFFLADDLPAEEATRDAVLLAAMGSPHPMQVDGIGGAQTLTSKVAIVSRSALPGIDVDYLFAQVDVGRALVDTKPNCGNMLAGVGPFAIEAGLVRATGEETVVRIRNVNTGALVDAAVRTPGGRVTYEGDATIPGVPGTAAPIVLRFRDVAGSKTGAMFPTGQRMETIEGVPVTLIDGAMPMMLVPAASLGVSAEDRPEALEADLVLRARLEALRLEAGRRMGLGDVSDSVVPKPALVGPSAEGADLAARYFTPHACHRAMAVTGGITLAAAVRLAGTVATVAGAGEVVRIAHPSGIMEVPIGMEGDAVAWAGTLRTARRIFEGTLLIPAAIWPGHARLPDAAD</sequence>
<gene>
    <name evidence="3" type="ORF">G3576_11445</name>
</gene>
<evidence type="ECO:0000256" key="1">
    <source>
        <dbReference type="ARBA" id="ARBA00007673"/>
    </source>
</evidence>
<dbReference type="NCBIfam" id="NF033377">
    <property type="entry name" value="OMA_tautomer"/>
    <property type="match status" value="1"/>
</dbReference>
<protein>
    <submittedName>
        <fullName evidence="3">4-oxalomesaconate tautomerase</fullName>
        <ecNumber evidence="3">5.3.2.8</ecNumber>
    </submittedName>
</protein>
<evidence type="ECO:0000256" key="2">
    <source>
        <dbReference type="ARBA" id="ARBA00023235"/>
    </source>
</evidence>
<evidence type="ECO:0000313" key="3">
    <source>
        <dbReference type="EMBL" id="NGM20629.1"/>
    </source>
</evidence>
<dbReference type="RefSeq" id="WP_164694544.1">
    <property type="nucleotide sequence ID" value="NZ_JAAIKB010000004.1"/>
</dbReference>
<dbReference type="Gene3D" id="3.10.310.10">
    <property type="entry name" value="Diaminopimelate Epimerase, Chain A, domain 1"/>
    <property type="match status" value="2"/>
</dbReference>
<accession>A0A6M1LKW7</accession>
<keyword evidence="2 3" id="KW-0413">Isomerase</keyword>
<name>A0A6M1LKW7_9PROT</name>
<reference evidence="3 4" key="1">
    <citation type="submission" date="2020-02" db="EMBL/GenBank/DDBJ databases">
        <authorList>
            <person name="Kim H.M."/>
            <person name="Jeon C.O."/>
        </authorList>
    </citation>
    <scope>NUCLEOTIDE SEQUENCE [LARGE SCALE GENOMIC DNA]</scope>
    <source>
        <strain evidence="3 4">PeD5</strain>
    </source>
</reference>
<comment type="caution">
    <text evidence="3">The sequence shown here is derived from an EMBL/GenBank/DDBJ whole genome shotgun (WGS) entry which is preliminary data.</text>
</comment>